<organism evidence="2 3">
    <name type="scientific">Thermosulfurimonas dismutans</name>
    <dbReference type="NCBI Taxonomy" id="999894"/>
    <lineage>
        <taxon>Bacteria</taxon>
        <taxon>Pseudomonadati</taxon>
        <taxon>Thermodesulfobacteriota</taxon>
        <taxon>Thermodesulfobacteria</taxon>
        <taxon>Thermodesulfobacteriales</taxon>
        <taxon>Thermodesulfobacteriaceae</taxon>
        <taxon>Thermosulfurimonas</taxon>
    </lineage>
</organism>
<comment type="caution">
    <text evidence="2">The sequence shown here is derived from an EMBL/GenBank/DDBJ whole genome shotgun (WGS) entry which is preliminary data.</text>
</comment>
<evidence type="ECO:0000313" key="2">
    <source>
        <dbReference type="EMBL" id="OAQ21722.1"/>
    </source>
</evidence>
<evidence type="ECO:0000313" key="3">
    <source>
        <dbReference type="Proteomes" id="UP000078390"/>
    </source>
</evidence>
<evidence type="ECO:0000259" key="1">
    <source>
        <dbReference type="Pfam" id="PF13482"/>
    </source>
</evidence>
<proteinExistence type="predicted"/>
<dbReference type="Gene3D" id="3.30.420.10">
    <property type="entry name" value="Ribonuclease H-like superfamily/Ribonuclease H"/>
    <property type="match status" value="1"/>
</dbReference>
<dbReference type="OrthoDB" id="9790530at2"/>
<dbReference type="STRING" id="999894.TDIS_0240"/>
<dbReference type="PANTHER" id="PTHR38462:SF1">
    <property type="entry name" value="YPRB RIBONUCLEASE H-LIKE DOMAIN-CONTAINING PROTEIN"/>
    <property type="match status" value="1"/>
</dbReference>
<dbReference type="Proteomes" id="UP000078390">
    <property type="component" value="Unassembled WGS sequence"/>
</dbReference>
<accession>A0A179D8F8</accession>
<dbReference type="AlphaFoldDB" id="A0A179D8F8"/>
<protein>
    <recommendedName>
        <fullName evidence="1">YprB ribonuclease H-like domain-containing protein</fullName>
    </recommendedName>
</protein>
<dbReference type="EMBL" id="LWLG01000001">
    <property type="protein sequence ID" value="OAQ21722.1"/>
    <property type="molecule type" value="Genomic_DNA"/>
</dbReference>
<dbReference type="InterPro" id="IPR012337">
    <property type="entry name" value="RNaseH-like_sf"/>
</dbReference>
<dbReference type="Pfam" id="PF13482">
    <property type="entry name" value="RNase_H_2"/>
    <property type="match status" value="1"/>
</dbReference>
<dbReference type="RefSeq" id="WP_068668449.1">
    <property type="nucleotide sequence ID" value="NZ_LWLG01000001.1"/>
</dbReference>
<dbReference type="GO" id="GO:0003676">
    <property type="term" value="F:nucleic acid binding"/>
    <property type="evidence" value="ECO:0007669"/>
    <property type="project" value="InterPro"/>
</dbReference>
<reference evidence="2 3" key="1">
    <citation type="submission" date="2016-04" db="EMBL/GenBank/DDBJ databases">
        <title>Genome analysis of Thermosulfurimonas dismutans, the first thermophilic sulfur-disproportionating bacterium of the phylum Thermodesulfobacteria.</title>
        <authorList>
            <person name="Mardanov A.V."/>
            <person name="Beletsky A.V."/>
            <person name="Kadnikov V.V."/>
            <person name="Slobodkin A.I."/>
            <person name="Ravin N.V."/>
        </authorList>
    </citation>
    <scope>NUCLEOTIDE SEQUENCE [LARGE SCALE GENOMIC DNA]</scope>
    <source>
        <strain evidence="2 3">S95</strain>
    </source>
</reference>
<dbReference type="PANTHER" id="PTHR38462">
    <property type="entry name" value="EXONUCLEASE-LIKE PROTEIN"/>
    <property type="match status" value="1"/>
</dbReference>
<gene>
    <name evidence="2" type="ORF">TDIS_0240</name>
</gene>
<name>A0A179D8F8_9BACT</name>
<dbReference type="SUPFAM" id="SSF53098">
    <property type="entry name" value="Ribonuclease H-like"/>
    <property type="match status" value="1"/>
</dbReference>
<sequence length="201" mass="23147">MIPKFLLSKLENPLRSALEEEPERFLLFLDLETEGLSKERNGITVLGTFAEGTYRAFVSGVNLEKGPAYLSRYPVWVTFGGTHFDLPFLKNHFPHLKAPELHIDLKFLFRRLGFKGGLKKLEVRFGLARKTQGLTGYDAVKLWQRWRQKKDKRALRTLLLYNREDVENLKPLLETAKRLFELTATETLNTLPQEAGLVCKG</sequence>
<dbReference type="InterPro" id="IPR038720">
    <property type="entry name" value="YprB_RNase_H-like_dom"/>
</dbReference>
<dbReference type="InterPro" id="IPR036397">
    <property type="entry name" value="RNaseH_sf"/>
</dbReference>
<feature type="domain" description="YprB ribonuclease H-like" evidence="1">
    <location>
        <begin position="27"/>
        <end position="175"/>
    </location>
</feature>
<keyword evidence="3" id="KW-1185">Reference proteome</keyword>